<comment type="caution">
    <text evidence="4">The sequence shown here is derived from an EMBL/GenBank/DDBJ whole genome shotgun (WGS) entry which is preliminary data.</text>
</comment>
<evidence type="ECO:0000313" key="5">
    <source>
        <dbReference type="Proteomes" id="UP000886752"/>
    </source>
</evidence>
<dbReference type="Gene3D" id="3.40.50.300">
    <property type="entry name" value="P-loop containing nucleotide triphosphate hydrolases"/>
    <property type="match status" value="1"/>
</dbReference>
<dbReference type="GO" id="GO:0005524">
    <property type="term" value="F:ATP binding"/>
    <property type="evidence" value="ECO:0007669"/>
    <property type="project" value="UniProtKB-KW"/>
</dbReference>
<evidence type="ECO:0000256" key="1">
    <source>
        <dbReference type="ARBA" id="ARBA00022741"/>
    </source>
</evidence>
<feature type="region of interest" description="Disordered" evidence="3">
    <location>
        <begin position="272"/>
        <end position="335"/>
    </location>
</feature>
<dbReference type="Proteomes" id="UP000886752">
    <property type="component" value="Unassembled WGS sequence"/>
</dbReference>
<sequence>MPAQTLSVAILSGKGGVGKSNVTLNLALSLQQSGASVLVVDGDLGLANVDVLMGFTPDGTIWDVLQGRMTIDRVLHTDASGLHVLPAASGTGQQAQLDSKSCQLLLKTLRPLAERHDFVLLDLGAGLSETVRLLARSAAVQLVVTTPEPTAITDAYALLKVLGKAHHLDHFQVVINNVQDPEEVSLTRTRLLGAARKFLQVEARLIGTIRHDPLLQEAVCKRTPLLRLYPDCPAATDIAAIAKKLKSLRRKMIAEGTISPCLSLRTRKPAGAAAPATGASTAKTTATSAAKATAQKPPAQKPSADSGRKPAATRMSGTKSGTAPRGTASPKKQGF</sequence>
<dbReference type="EMBL" id="DXHV01000040">
    <property type="protein sequence ID" value="HIW00261.1"/>
    <property type="molecule type" value="Genomic_DNA"/>
</dbReference>
<reference evidence="4" key="2">
    <citation type="submission" date="2021-04" db="EMBL/GenBank/DDBJ databases">
        <authorList>
            <person name="Gilroy R."/>
        </authorList>
    </citation>
    <scope>NUCLEOTIDE SEQUENCE</scope>
    <source>
        <strain evidence="4">ChiHecec2B26-446</strain>
    </source>
</reference>
<dbReference type="PANTHER" id="PTHR43384:SF4">
    <property type="entry name" value="CELLULOSE BIOSYNTHESIS PROTEIN BCSQ-RELATED"/>
    <property type="match status" value="1"/>
</dbReference>
<name>A0A9D1TQ98_9BACT</name>
<evidence type="ECO:0000256" key="3">
    <source>
        <dbReference type="SAM" id="MobiDB-lite"/>
    </source>
</evidence>
<dbReference type="GO" id="GO:0016887">
    <property type="term" value="F:ATP hydrolysis activity"/>
    <property type="evidence" value="ECO:0007669"/>
    <property type="project" value="TreeGrafter"/>
</dbReference>
<dbReference type="SUPFAM" id="SSF52540">
    <property type="entry name" value="P-loop containing nucleoside triphosphate hydrolases"/>
    <property type="match status" value="1"/>
</dbReference>
<evidence type="ECO:0000313" key="4">
    <source>
        <dbReference type="EMBL" id="HIW00261.1"/>
    </source>
</evidence>
<dbReference type="GO" id="GO:0005829">
    <property type="term" value="C:cytosol"/>
    <property type="evidence" value="ECO:0007669"/>
    <property type="project" value="TreeGrafter"/>
</dbReference>
<gene>
    <name evidence="4" type="ORF">H9894_03635</name>
</gene>
<dbReference type="GO" id="GO:0009898">
    <property type="term" value="C:cytoplasmic side of plasma membrane"/>
    <property type="evidence" value="ECO:0007669"/>
    <property type="project" value="TreeGrafter"/>
</dbReference>
<dbReference type="CDD" id="cd02038">
    <property type="entry name" value="FlhG-like"/>
    <property type="match status" value="1"/>
</dbReference>
<reference evidence="4" key="1">
    <citation type="journal article" date="2021" name="PeerJ">
        <title>Extensive microbial diversity within the chicken gut microbiome revealed by metagenomics and culture.</title>
        <authorList>
            <person name="Gilroy R."/>
            <person name="Ravi A."/>
            <person name="Getino M."/>
            <person name="Pursley I."/>
            <person name="Horton D.L."/>
            <person name="Alikhan N.F."/>
            <person name="Baker D."/>
            <person name="Gharbi K."/>
            <person name="Hall N."/>
            <person name="Watson M."/>
            <person name="Adriaenssens E.M."/>
            <person name="Foster-Nyarko E."/>
            <person name="Jarju S."/>
            <person name="Secka A."/>
            <person name="Antonio M."/>
            <person name="Oren A."/>
            <person name="Chaudhuri R.R."/>
            <person name="La Ragione R."/>
            <person name="Hildebrand F."/>
            <person name="Pallen M.J."/>
        </authorList>
    </citation>
    <scope>NUCLEOTIDE SEQUENCE</scope>
    <source>
        <strain evidence="4">ChiHecec2B26-446</strain>
    </source>
</reference>
<dbReference type="InterPro" id="IPR027417">
    <property type="entry name" value="P-loop_NTPase"/>
</dbReference>
<evidence type="ECO:0000256" key="2">
    <source>
        <dbReference type="ARBA" id="ARBA00022840"/>
    </source>
</evidence>
<organism evidence="4 5">
    <name type="scientific">Candidatus Desulfovibrio intestinipullorum</name>
    <dbReference type="NCBI Taxonomy" id="2838536"/>
    <lineage>
        <taxon>Bacteria</taxon>
        <taxon>Pseudomonadati</taxon>
        <taxon>Thermodesulfobacteriota</taxon>
        <taxon>Desulfovibrionia</taxon>
        <taxon>Desulfovibrionales</taxon>
        <taxon>Desulfovibrionaceae</taxon>
        <taxon>Desulfovibrio</taxon>
    </lineage>
</organism>
<feature type="compositionally biased region" description="Low complexity" evidence="3">
    <location>
        <begin position="272"/>
        <end position="304"/>
    </location>
</feature>
<keyword evidence="1" id="KW-0547">Nucleotide-binding</keyword>
<dbReference type="PANTHER" id="PTHR43384">
    <property type="entry name" value="SEPTUM SITE-DETERMINING PROTEIN MIND HOMOLOG, CHLOROPLASTIC-RELATED"/>
    <property type="match status" value="1"/>
</dbReference>
<dbReference type="InterPro" id="IPR050625">
    <property type="entry name" value="ParA/MinD_ATPase"/>
</dbReference>
<accession>A0A9D1TQ98</accession>
<dbReference type="AlphaFoldDB" id="A0A9D1TQ98"/>
<protein>
    <submittedName>
        <fullName evidence="4">MinD/ParA family protein</fullName>
    </submittedName>
</protein>
<dbReference type="InterPro" id="IPR033756">
    <property type="entry name" value="YlxH/NBP35"/>
</dbReference>
<dbReference type="GO" id="GO:0051782">
    <property type="term" value="P:negative regulation of cell division"/>
    <property type="evidence" value="ECO:0007669"/>
    <property type="project" value="TreeGrafter"/>
</dbReference>
<proteinExistence type="predicted"/>
<keyword evidence="2" id="KW-0067">ATP-binding</keyword>
<dbReference type="Pfam" id="PF10609">
    <property type="entry name" value="ParA"/>
    <property type="match status" value="1"/>
</dbReference>
<dbReference type="InterPro" id="IPR033875">
    <property type="entry name" value="FlhG"/>
</dbReference>